<evidence type="ECO:0000256" key="3">
    <source>
        <dbReference type="ARBA" id="ARBA00022475"/>
    </source>
</evidence>
<evidence type="ECO:0000313" key="15">
    <source>
        <dbReference type="EMBL" id="QJD29749.1"/>
    </source>
</evidence>
<evidence type="ECO:0000256" key="12">
    <source>
        <dbReference type="ARBA" id="ARBA00023136"/>
    </source>
</evidence>
<comment type="function">
    <text evidence="13">Is probably a protein kinase regulator of UbiI activity which is involved in aerobic coenzyme Q (ubiquinone) biosynthesis.</text>
</comment>
<keyword evidence="6 13" id="KW-0831">Ubiquinone biosynthesis</keyword>
<accession>A0A858Q7C1</accession>
<evidence type="ECO:0000256" key="8">
    <source>
        <dbReference type="ARBA" id="ARBA00022741"/>
    </source>
</evidence>
<comment type="similarity">
    <text evidence="13">Belongs to the ABC1 family. UbiB subfamily.</text>
</comment>
<dbReference type="NCBIfam" id="NF003404">
    <property type="entry name" value="PRK04750.1"/>
    <property type="match status" value="1"/>
</dbReference>
<dbReference type="InterPro" id="IPR010232">
    <property type="entry name" value="UbiB"/>
</dbReference>
<feature type="binding site" evidence="13">
    <location>
        <begin position="130"/>
        <end position="138"/>
    </location>
    <ligand>
        <name>ATP</name>
        <dbReference type="ChEBI" id="CHEBI:30616"/>
    </ligand>
</feature>
<evidence type="ECO:0000256" key="11">
    <source>
        <dbReference type="ARBA" id="ARBA00022989"/>
    </source>
</evidence>
<keyword evidence="3 13" id="KW-1003">Cell membrane</keyword>
<keyword evidence="4" id="KW-0997">Cell inner membrane</keyword>
<dbReference type="NCBIfam" id="TIGR01982">
    <property type="entry name" value="UbiB"/>
    <property type="match status" value="1"/>
</dbReference>
<keyword evidence="5 13" id="KW-0808">Transferase</keyword>
<comment type="caution">
    <text evidence="13">Lacks conserved residue(s) required for the propagation of feature annotation.</text>
</comment>
<keyword evidence="16" id="KW-1185">Reference proteome</keyword>
<dbReference type="InterPro" id="IPR011009">
    <property type="entry name" value="Kinase-like_dom_sf"/>
</dbReference>
<evidence type="ECO:0000313" key="16">
    <source>
        <dbReference type="Proteomes" id="UP000503004"/>
    </source>
</evidence>
<evidence type="ECO:0000256" key="6">
    <source>
        <dbReference type="ARBA" id="ARBA00022688"/>
    </source>
</evidence>
<keyword evidence="11 13" id="KW-1133">Transmembrane helix</keyword>
<dbReference type="EMBL" id="CP046565">
    <property type="protein sequence ID" value="QJD29749.1"/>
    <property type="molecule type" value="Genomic_DNA"/>
</dbReference>
<evidence type="ECO:0000256" key="1">
    <source>
        <dbReference type="ARBA" id="ARBA00005020"/>
    </source>
</evidence>
<evidence type="ECO:0000256" key="2">
    <source>
        <dbReference type="ARBA" id="ARBA00009670"/>
    </source>
</evidence>
<dbReference type="GO" id="GO:0004672">
    <property type="term" value="F:protein kinase activity"/>
    <property type="evidence" value="ECO:0007669"/>
    <property type="project" value="UniProtKB-UniRule"/>
</dbReference>
<evidence type="ECO:0000256" key="9">
    <source>
        <dbReference type="ARBA" id="ARBA00022777"/>
    </source>
</evidence>
<name>A0A858Q7C1_9GAMM</name>
<organism evidence="15 16">
    <name type="scientific">Methylococcus geothermalis</name>
    <dbReference type="NCBI Taxonomy" id="2681310"/>
    <lineage>
        <taxon>Bacteria</taxon>
        <taxon>Pseudomonadati</taxon>
        <taxon>Pseudomonadota</taxon>
        <taxon>Gammaproteobacteria</taxon>
        <taxon>Methylococcales</taxon>
        <taxon>Methylococcaceae</taxon>
        <taxon>Methylococcus</taxon>
    </lineage>
</organism>
<dbReference type="InterPro" id="IPR050154">
    <property type="entry name" value="UbiB_kinase"/>
</dbReference>
<dbReference type="SUPFAM" id="SSF56112">
    <property type="entry name" value="Protein kinase-like (PK-like)"/>
    <property type="match status" value="1"/>
</dbReference>
<keyword evidence="10 13" id="KW-0067">ATP-binding</keyword>
<feature type="transmembrane region" description="Helical" evidence="13">
    <location>
        <begin position="523"/>
        <end position="541"/>
    </location>
</feature>
<dbReference type="KEGG" id="metu:GNH96_07050"/>
<keyword evidence="7 13" id="KW-0812">Transmembrane</keyword>
<feature type="transmembrane region" description="Helical" evidence="13">
    <location>
        <begin position="498"/>
        <end position="517"/>
    </location>
</feature>
<protein>
    <recommendedName>
        <fullName evidence="13">Probable protein kinase UbiB</fullName>
        <ecNumber evidence="13">2.7.-.-</ecNumber>
    </recommendedName>
    <alternativeName>
        <fullName evidence="13">Ubiquinone biosynthesis protein UbiB</fullName>
    </alternativeName>
</protein>
<dbReference type="Proteomes" id="UP000503004">
    <property type="component" value="Chromosome"/>
</dbReference>
<evidence type="ECO:0000256" key="7">
    <source>
        <dbReference type="ARBA" id="ARBA00022692"/>
    </source>
</evidence>
<dbReference type="InterPro" id="IPR004147">
    <property type="entry name" value="ABC1_dom"/>
</dbReference>
<dbReference type="GO" id="GO:0010795">
    <property type="term" value="P:regulation of ubiquinone biosynthetic process"/>
    <property type="evidence" value="ECO:0007669"/>
    <property type="project" value="UniProtKB-UniRule"/>
</dbReference>
<evidence type="ECO:0000259" key="14">
    <source>
        <dbReference type="Pfam" id="PF03109"/>
    </source>
</evidence>
<dbReference type="UniPathway" id="UPA00232"/>
<comment type="similarity">
    <text evidence="2">Belongs to the protein kinase superfamily. ADCK protein kinase family.</text>
</comment>
<dbReference type="InterPro" id="IPR045308">
    <property type="entry name" value="UbiB_bact"/>
</dbReference>
<dbReference type="RefSeq" id="WP_169603033.1">
    <property type="nucleotide sequence ID" value="NZ_CP046565.1"/>
</dbReference>
<evidence type="ECO:0000256" key="5">
    <source>
        <dbReference type="ARBA" id="ARBA00022679"/>
    </source>
</evidence>
<comment type="subcellular location">
    <subcellularLocation>
        <location evidence="13">Cell membrane</location>
        <topology evidence="13">Multi-pass membrane protein</topology>
    </subcellularLocation>
</comment>
<gene>
    <name evidence="13 15" type="primary">ubiB</name>
    <name evidence="15" type="ORF">GNH96_07050</name>
</gene>
<dbReference type="PANTHER" id="PTHR10566">
    <property type="entry name" value="CHAPERONE-ACTIVITY OF BC1 COMPLEX CABC1 -RELATED"/>
    <property type="match status" value="1"/>
</dbReference>
<evidence type="ECO:0000256" key="4">
    <source>
        <dbReference type="ARBA" id="ARBA00022519"/>
    </source>
</evidence>
<feature type="binding site" evidence="13">
    <location>
        <position position="152"/>
    </location>
    <ligand>
        <name>ATP</name>
        <dbReference type="ChEBI" id="CHEBI:30616"/>
    </ligand>
</feature>
<sequence length="542" mass="61801">MIPIRLVSRLLHIQQVLVRHGLDELVEATHLYRPLRYAARFPAGLRARNLEAPRAVRIRQALEELGPIFVKFGQTLSTRRDLLPDDIGEELVKLQDRVPPFPGLEARRMIEAALGQPVGTLFRFFDEEPLASASVAQVHAARLHSGEDVVVKVLRPGVQKRIEADIELLYALAGMAHRFWPDARRLRPTEVVAEFEKTILDELDLVREAANAAEIRRRFETSEILYIPKVYWDYTRRDVMVMERIAGIPIGDIAQLRREGVDLKLLAERGVEIFFTQVFRDSFFHADMHPGNIFATPDARYIAVDFGIVGSISKADQYYVAENFLAFFNRDYRRVAEMHVESGWVPRTTRIEEFESAIRSVSEPIFEKPLKEISYGQVLLRLFQVARRFDMEVQPQLVLLQKTLLNIEGLGRELYPELDLWQTAKPFLEHWFQEDRGPKSTVKKLGAKLPEWAQQWPEVPGLGYQALDRAVNGRLELPIRSDELRALSREVRQGQRRILGGIGGGSLVLSAAILGTAFAQSALVWLLAALGLGLFTYAWTLR</sequence>
<keyword evidence="15" id="KW-0830">Ubiquinone</keyword>
<dbReference type="Pfam" id="PF03109">
    <property type="entry name" value="ABC1"/>
    <property type="match status" value="1"/>
</dbReference>
<proteinExistence type="inferred from homology"/>
<dbReference type="HAMAP" id="MF_00414">
    <property type="entry name" value="UbiB"/>
    <property type="match status" value="1"/>
</dbReference>
<dbReference type="AlphaFoldDB" id="A0A858Q7C1"/>
<reference evidence="16" key="1">
    <citation type="submission" date="2019-12" db="EMBL/GenBank/DDBJ databases">
        <authorList>
            <person name="Awala S.I."/>
            <person name="Rhee S.K."/>
        </authorList>
    </citation>
    <scope>NUCLEOTIDE SEQUENCE [LARGE SCALE GENOMIC DNA]</scope>
    <source>
        <strain evidence="16">IM1</strain>
    </source>
</reference>
<keyword evidence="8 13" id="KW-0547">Nucleotide-binding</keyword>
<dbReference type="GO" id="GO:0005886">
    <property type="term" value="C:plasma membrane"/>
    <property type="evidence" value="ECO:0007669"/>
    <property type="project" value="UniProtKB-SubCell"/>
</dbReference>
<feature type="domain" description="ABC1 atypical kinase-like" evidence="14">
    <location>
        <begin position="93"/>
        <end position="339"/>
    </location>
</feature>
<dbReference type="EC" id="2.7.-.-" evidence="13"/>
<feature type="active site" description="Proton acceptor" evidence="13">
    <location>
        <position position="287"/>
    </location>
</feature>
<dbReference type="CDD" id="cd13972">
    <property type="entry name" value="UbiB"/>
    <property type="match status" value="1"/>
</dbReference>
<dbReference type="PANTHER" id="PTHR10566:SF113">
    <property type="entry name" value="PROTEIN ACTIVITY OF BC1 COMPLEX KINASE 7, CHLOROPLASTIC"/>
    <property type="match status" value="1"/>
</dbReference>
<keyword evidence="9 13" id="KW-0418">Kinase</keyword>
<keyword evidence="12 13" id="KW-0472">Membrane</keyword>
<comment type="pathway">
    <text evidence="1 13">Cofactor biosynthesis; ubiquinone biosynthesis [regulation].</text>
</comment>
<evidence type="ECO:0000256" key="10">
    <source>
        <dbReference type="ARBA" id="ARBA00022840"/>
    </source>
</evidence>
<dbReference type="GO" id="GO:0006744">
    <property type="term" value="P:ubiquinone biosynthetic process"/>
    <property type="evidence" value="ECO:0007669"/>
    <property type="project" value="UniProtKB-UniPathway"/>
</dbReference>
<dbReference type="GO" id="GO:0005524">
    <property type="term" value="F:ATP binding"/>
    <property type="evidence" value="ECO:0007669"/>
    <property type="project" value="UniProtKB-KW"/>
</dbReference>
<evidence type="ECO:0000256" key="13">
    <source>
        <dbReference type="HAMAP-Rule" id="MF_00414"/>
    </source>
</evidence>